<evidence type="ECO:0000256" key="2">
    <source>
        <dbReference type="PIRSR" id="PIRSR602678-1"/>
    </source>
</evidence>
<dbReference type="GO" id="GO:0005739">
    <property type="term" value="C:mitochondrion"/>
    <property type="evidence" value="ECO:0007669"/>
    <property type="project" value="TreeGrafter"/>
</dbReference>
<feature type="binding site" evidence="2">
    <location>
        <position position="223"/>
    </location>
    <ligand>
        <name>a divalent metal cation</name>
        <dbReference type="ChEBI" id="CHEBI:60240"/>
        <label>1</label>
    </ligand>
</feature>
<sequence length="258" mass="28901">MSRARLLKHLDKIYPLRFAESWDNVGLLVDSPSISQNLKILLTIDLTKSVVQEAISQNYNFIIAYHPFIFSGIKKINQSNPQHESLIKLIQNNISVYSPHTSIDAIKGGVNDWLVEGVSKNNENVKILDEVEEGVGCGRLVTLSESIKLNELINKIKIHLNVDNLLLSTNNQNKEIKTIAICAGSGSSVFKGVDADLYFTGELSHHEVLYYKESDKAVICANHSNTERGYLQIVKNDLEKEGFQVSVSVEDKDPFQFV</sequence>
<feature type="binding site" evidence="2">
    <location>
        <position position="66"/>
    </location>
    <ligand>
        <name>a divalent metal cation</name>
        <dbReference type="ChEBI" id="CHEBI:60240"/>
        <label>1</label>
    </ligand>
</feature>
<dbReference type="PANTHER" id="PTHR13799">
    <property type="entry name" value="NGG1 INTERACTING FACTOR 3"/>
    <property type="match status" value="1"/>
</dbReference>
<keyword evidence="2" id="KW-0479">Metal-binding</keyword>
<dbReference type="SUPFAM" id="SSF102705">
    <property type="entry name" value="NIF3 (NGG1p interacting factor 3)-like"/>
    <property type="match status" value="1"/>
</dbReference>
<dbReference type="GO" id="GO:0046872">
    <property type="term" value="F:metal ion binding"/>
    <property type="evidence" value="ECO:0007669"/>
    <property type="project" value="UniProtKB-KW"/>
</dbReference>
<dbReference type="FunFam" id="3.40.1390.30:FF:000001">
    <property type="entry name" value="GTP cyclohydrolase 1 type 2"/>
    <property type="match status" value="1"/>
</dbReference>
<dbReference type="InterPro" id="IPR036069">
    <property type="entry name" value="DUF34/NIF3_sf"/>
</dbReference>
<keyword evidence="4" id="KW-1185">Reference proteome</keyword>
<dbReference type="InterPro" id="IPR002678">
    <property type="entry name" value="DUF34/NIF3"/>
</dbReference>
<protein>
    <submittedName>
        <fullName evidence="3">Uncharacterized protein</fullName>
    </submittedName>
</protein>
<evidence type="ECO:0000313" key="4">
    <source>
        <dbReference type="Proteomes" id="UP000769528"/>
    </source>
</evidence>
<dbReference type="AlphaFoldDB" id="A0A9P8TIR4"/>
<reference evidence="3" key="1">
    <citation type="journal article" date="2021" name="Open Biol.">
        <title>Shared evolutionary footprints suggest mitochondrial oxidative damage underlies multiple complex I losses in fungi.</title>
        <authorList>
            <person name="Schikora-Tamarit M.A."/>
            <person name="Marcet-Houben M."/>
            <person name="Nosek J."/>
            <person name="Gabaldon T."/>
        </authorList>
    </citation>
    <scope>NUCLEOTIDE SEQUENCE</scope>
    <source>
        <strain evidence="3">CBS6341</strain>
    </source>
</reference>
<dbReference type="Gene3D" id="3.40.1390.30">
    <property type="entry name" value="NIF3 (NGG1p interacting factor 3)-like"/>
    <property type="match status" value="1"/>
</dbReference>
<accession>A0A9P8TIR4</accession>
<gene>
    <name evidence="3" type="ORF">WICMUC_000393</name>
</gene>
<comment type="similarity">
    <text evidence="1">Belongs to the GTP cyclohydrolase I type 2/NIF3 family.</text>
</comment>
<feature type="binding site" evidence="2">
    <location>
        <position position="104"/>
    </location>
    <ligand>
        <name>a divalent metal cation</name>
        <dbReference type="ChEBI" id="CHEBI:60240"/>
        <label>1</label>
    </ligand>
</feature>
<dbReference type="Pfam" id="PF01784">
    <property type="entry name" value="DUF34_NIF3"/>
    <property type="match status" value="1"/>
</dbReference>
<reference evidence="3" key="2">
    <citation type="submission" date="2021-01" db="EMBL/GenBank/DDBJ databases">
        <authorList>
            <person name="Schikora-Tamarit M.A."/>
        </authorList>
    </citation>
    <scope>NUCLEOTIDE SEQUENCE</scope>
    <source>
        <strain evidence="3">CBS6341</strain>
    </source>
</reference>
<dbReference type="NCBIfam" id="TIGR00486">
    <property type="entry name" value="YbgI_SA1388"/>
    <property type="match status" value="1"/>
</dbReference>
<dbReference type="Proteomes" id="UP000769528">
    <property type="component" value="Unassembled WGS sequence"/>
</dbReference>
<evidence type="ECO:0000256" key="1">
    <source>
        <dbReference type="ARBA" id="ARBA00006964"/>
    </source>
</evidence>
<dbReference type="EMBL" id="JAEUBF010000131">
    <property type="protein sequence ID" value="KAH3680326.1"/>
    <property type="molecule type" value="Genomic_DNA"/>
</dbReference>
<proteinExistence type="inferred from homology"/>
<name>A0A9P8TIR4_9ASCO</name>
<dbReference type="OrthoDB" id="3345469at2759"/>
<evidence type="ECO:0000313" key="3">
    <source>
        <dbReference type="EMBL" id="KAH3680326.1"/>
    </source>
</evidence>
<comment type="caution">
    <text evidence="3">The sequence shown here is derived from an EMBL/GenBank/DDBJ whole genome shotgun (WGS) entry which is preliminary data.</text>
</comment>
<organism evidence="3 4">
    <name type="scientific">Wickerhamomyces mucosus</name>
    <dbReference type="NCBI Taxonomy" id="1378264"/>
    <lineage>
        <taxon>Eukaryota</taxon>
        <taxon>Fungi</taxon>
        <taxon>Dikarya</taxon>
        <taxon>Ascomycota</taxon>
        <taxon>Saccharomycotina</taxon>
        <taxon>Saccharomycetes</taxon>
        <taxon>Phaffomycetales</taxon>
        <taxon>Wickerhamomycetaceae</taxon>
        <taxon>Wickerhamomyces</taxon>
    </lineage>
</organism>
<feature type="binding site" evidence="2">
    <location>
        <position position="227"/>
    </location>
    <ligand>
        <name>a divalent metal cation</name>
        <dbReference type="ChEBI" id="CHEBI:60240"/>
        <label>1</label>
    </ligand>
</feature>
<dbReference type="PANTHER" id="PTHR13799:SF13">
    <property type="entry name" value="NIF3-LIKE PROTEIN 1"/>
    <property type="match status" value="1"/>
</dbReference>